<evidence type="ECO:0000313" key="8">
    <source>
        <dbReference type="EMBL" id="NSF73457.1"/>
    </source>
</evidence>
<dbReference type="PANTHER" id="PTHR42933:SF3">
    <property type="entry name" value="TYPE I RESTRICTION ENZYME MJAVIII METHYLASE SUBUNIT"/>
    <property type="match status" value="1"/>
</dbReference>
<dbReference type="RefSeq" id="WP_129900151.1">
    <property type="nucleotide sequence ID" value="NZ_JAAIPF010000011.1"/>
</dbReference>
<dbReference type="SUPFAM" id="SSF53335">
    <property type="entry name" value="S-adenosyl-L-methionine-dependent methyltransferases"/>
    <property type="match status" value="1"/>
</dbReference>
<organism evidence="8 9">
    <name type="scientific">Blautia wexlerae</name>
    <dbReference type="NCBI Taxonomy" id="418240"/>
    <lineage>
        <taxon>Bacteria</taxon>
        <taxon>Bacillati</taxon>
        <taxon>Bacillota</taxon>
        <taxon>Clostridia</taxon>
        <taxon>Lachnospirales</taxon>
        <taxon>Lachnospiraceae</taxon>
        <taxon>Blautia</taxon>
    </lineage>
</organism>
<evidence type="ECO:0000256" key="1">
    <source>
        <dbReference type="ARBA" id="ARBA00011900"/>
    </source>
</evidence>
<evidence type="ECO:0000256" key="3">
    <source>
        <dbReference type="ARBA" id="ARBA00022679"/>
    </source>
</evidence>
<keyword evidence="4" id="KW-0949">S-adenosyl-L-methionine</keyword>
<dbReference type="PROSITE" id="PS00092">
    <property type="entry name" value="N6_MTASE"/>
    <property type="match status" value="1"/>
</dbReference>
<evidence type="ECO:0000256" key="2">
    <source>
        <dbReference type="ARBA" id="ARBA00022603"/>
    </source>
</evidence>
<accession>A0ABX2GM81</accession>
<dbReference type="Gene3D" id="3.40.50.150">
    <property type="entry name" value="Vaccinia Virus protein VP39"/>
    <property type="match status" value="1"/>
</dbReference>
<comment type="catalytic activity">
    <reaction evidence="6">
        <text>a 2'-deoxyadenosine in DNA + S-adenosyl-L-methionine = an N(6)-methyl-2'-deoxyadenosine in DNA + S-adenosyl-L-homocysteine + H(+)</text>
        <dbReference type="Rhea" id="RHEA:15197"/>
        <dbReference type="Rhea" id="RHEA-COMP:12418"/>
        <dbReference type="Rhea" id="RHEA-COMP:12419"/>
        <dbReference type="ChEBI" id="CHEBI:15378"/>
        <dbReference type="ChEBI" id="CHEBI:57856"/>
        <dbReference type="ChEBI" id="CHEBI:59789"/>
        <dbReference type="ChEBI" id="CHEBI:90615"/>
        <dbReference type="ChEBI" id="CHEBI:90616"/>
        <dbReference type="EC" id="2.1.1.72"/>
    </reaction>
</comment>
<dbReference type="EMBL" id="JAAIPF010000011">
    <property type="protein sequence ID" value="NSF73457.1"/>
    <property type="molecule type" value="Genomic_DNA"/>
</dbReference>
<comment type="caution">
    <text evidence="8">The sequence shown here is derived from an EMBL/GenBank/DDBJ whole genome shotgun (WGS) entry which is preliminary data.</text>
</comment>
<dbReference type="GO" id="GO:0008168">
    <property type="term" value="F:methyltransferase activity"/>
    <property type="evidence" value="ECO:0007669"/>
    <property type="project" value="UniProtKB-KW"/>
</dbReference>
<keyword evidence="3" id="KW-0808">Transferase</keyword>
<sequence length="700" mass="80044">MSEQTIQEGLYSIPVQLDKYICRSLGATTIKDLVKNKEVTGLTIKECDKIKANRPDVLILNKDKQIVVFIEMKEPDKLKTEKLQRLAKYQELGVARQVKAKIYMLSDGETFIWINPITGARITDENDKPITRKINPKNLSPEQNKELAEFIDDVCYCINDSNNKIMPKEYIDPTPLAQKVARILQNMSLSSAKNSLYTFVEFFTFKFLSDISVLRGIYSFEGIYSVYAEQSSKDAFIQYLTTVRKKLLELFPYNPEDGTTIINGRIFHTETDDIGNPVIHESSADCFGKLLDCFKEYEDEHGKFLYINKDFKSKLFETFMKNSTDKDGMGQFFTPLKVVQEMVRMVDVKEGMSICDPACGVGKFLLEAASKISSPFYFENGKLKAKIELVGMEKKMEDNTYDLTTILAKSNMLIYYSDLFKNNCDSIEKIQELSEQLLNKVITSSHTTLGTLENLYLDKYDLILANPPYYQSAAISEASKSVKIYGTETKAYTSGGRGIEALFTEWIVKSIKKGGIANIILPDGIFTNIGNNKLKQLIIENCYIDSIISLPVGTFFNTPKKTFILTIHKRTEEEMNKIQSYPVYTYLCSTIGETMDTYRFDIDENDLHDAVDLYNLYRGNKENKIAISAVNDNPRAKLIPVDKFGIEENWNIELFWSDEEKIELGIKKKDTIMSLEEFHGYISELIDDIKNYQEAIECLK</sequence>
<keyword evidence="5" id="KW-0680">Restriction system</keyword>
<dbReference type="PRINTS" id="PR00507">
    <property type="entry name" value="N12N6MTFRASE"/>
</dbReference>
<dbReference type="InterPro" id="IPR029063">
    <property type="entry name" value="SAM-dependent_MTases_sf"/>
</dbReference>
<dbReference type="InterPro" id="IPR002052">
    <property type="entry name" value="DNA_methylase_N6_adenine_CS"/>
</dbReference>
<proteinExistence type="predicted"/>
<dbReference type="PANTHER" id="PTHR42933">
    <property type="entry name" value="SLR6095 PROTEIN"/>
    <property type="match status" value="1"/>
</dbReference>
<protein>
    <recommendedName>
        <fullName evidence="1">site-specific DNA-methyltransferase (adenine-specific)</fullName>
        <ecNumber evidence="1">2.1.1.72</ecNumber>
    </recommendedName>
</protein>
<evidence type="ECO:0000256" key="5">
    <source>
        <dbReference type="ARBA" id="ARBA00022747"/>
    </source>
</evidence>
<dbReference type="EC" id="2.1.1.72" evidence="1"/>
<dbReference type="Proteomes" id="UP000822152">
    <property type="component" value="Unassembled WGS sequence"/>
</dbReference>
<dbReference type="InterPro" id="IPR003356">
    <property type="entry name" value="DNA_methylase_A-5"/>
</dbReference>
<dbReference type="Pfam" id="PF02384">
    <property type="entry name" value="N6_Mtase"/>
    <property type="match status" value="1"/>
</dbReference>
<evidence type="ECO:0000313" key="9">
    <source>
        <dbReference type="Proteomes" id="UP000822152"/>
    </source>
</evidence>
<gene>
    <name evidence="8" type="ORF">G4952_06405</name>
</gene>
<dbReference type="GO" id="GO:0032259">
    <property type="term" value="P:methylation"/>
    <property type="evidence" value="ECO:0007669"/>
    <property type="project" value="UniProtKB-KW"/>
</dbReference>
<feature type="domain" description="DNA methylase adenine-specific" evidence="7">
    <location>
        <begin position="309"/>
        <end position="621"/>
    </location>
</feature>
<dbReference type="InterPro" id="IPR051537">
    <property type="entry name" value="DNA_Adenine_Mtase"/>
</dbReference>
<reference evidence="8 9" key="1">
    <citation type="journal article" date="2020" name="Cell Host Microbe">
        <title>Functional and Genomic Variation between Human-Derived Isolates of Lachnospiraceae Reveals Inter- and Intra-Species Diversity.</title>
        <authorList>
            <person name="Sorbara M.T."/>
            <person name="Littmann E.R."/>
            <person name="Fontana E."/>
            <person name="Moody T.U."/>
            <person name="Kohout C.E."/>
            <person name="Gjonbalaj M."/>
            <person name="Eaton V."/>
            <person name="Seok R."/>
            <person name="Leiner I.M."/>
            <person name="Pamer E.G."/>
        </authorList>
    </citation>
    <scope>NUCLEOTIDE SEQUENCE [LARGE SCALE GENOMIC DNA]</scope>
    <source>
        <strain evidence="8 9">MSK.20.11</strain>
    </source>
</reference>
<evidence type="ECO:0000256" key="6">
    <source>
        <dbReference type="ARBA" id="ARBA00047942"/>
    </source>
</evidence>
<keyword evidence="2 8" id="KW-0489">Methyltransferase</keyword>
<keyword evidence="9" id="KW-1185">Reference proteome</keyword>
<evidence type="ECO:0000259" key="7">
    <source>
        <dbReference type="Pfam" id="PF02384"/>
    </source>
</evidence>
<evidence type="ECO:0000256" key="4">
    <source>
        <dbReference type="ARBA" id="ARBA00022691"/>
    </source>
</evidence>
<name>A0ABX2GM81_9FIRM</name>